<keyword evidence="3" id="KW-1185">Reference proteome</keyword>
<gene>
    <name evidence="2" type="ORF">R1sor_002611</name>
</gene>
<dbReference type="Proteomes" id="UP001633002">
    <property type="component" value="Unassembled WGS sequence"/>
</dbReference>
<dbReference type="EMBL" id="JBJQOH010000006">
    <property type="protein sequence ID" value="KAL3684589.1"/>
    <property type="molecule type" value="Genomic_DNA"/>
</dbReference>
<reference evidence="2 3" key="1">
    <citation type="submission" date="2024-09" db="EMBL/GenBank/DDBJ databases">
        <title>Chromosome-scale assembly of Riccia sorocarpa.</title>
        <authorList>
            <person name="Paukszto L."/>
        </authorList>
    </citation>
    <scope>NUCLEOTIDE SEQUENCE [LARGE SCALE GENOMIC DNA]</scope>
    <source>
        <strain evidence="2">LP-2024</strain>
        <tissue evidence="2">Aerial parts of the thallus</tissue>
    </source>
</reference>
<name>A0ABD3H5D3_9MARC</name>
<evidence type="ECO:0000313" key="3">
    <source>
        <dbReference type="Proteomes" id="UP001633002"/>
    </source>
</evidence>
<dbReference type="AlphaFoldDB" id="A0ABD3H5D3"/>
<feature type="region of interest" description="Disordered" evidence="1">
    <location>
        <begin position="117"/>
        <end position="136"/>
    </location>
</feature>
<organism evidence="2 3">
    <name type="scientific">Riccia sorocarpa</name>
    <dbReference type="NCBI Taxonomy" id="122646"/>
    <lineage>
        <taxon>Eukaryota</taxon>
        <taxon>Viridiplantae</taxon>
        <taxon>Streptophyta</taxon>
        <taxon>Embryophyta</taxon>
        <taxon>Marchantiophyta</taxon>
        <taxon>Marchantiopsida</taxon>
        <taxon>Marchantiidae</taxon>
        <taxon>Marchantiales</taxon>
        <taxon>Ricciaceae</taxon>
        <taxon>Riccia</taxon>
    </lineage>
</organism>
<evidence type="ECO:0000313" key="2">
    <source>
        <dbReference type="EMBL" id="KAL3684589.1"/>
    </source>
</evidence>
<comment type="caution">
    <text evidence="2">The sequence shown here is derived from an EMBL/GenBank/DDBJ whole genome shotgun (WGS) entry which is preliminary data.</text>
</comment>
<proteinExistence type="predicted"/>
<protein>
    <submittedName>
        <fullName evidence="2">Uncharacterized protein</fullName>
    </submittedName>
</protein>
<accession>A0ABD3H5D3</accession>
<evidence type="ECO:0000256" key="1">
    <source>
        <dbReference type="SAM" id="MobiDB-lite"/>
    </source>
</evidence>
<sequence length="200" mass="22569">MFDISLEAIVQQALRPAMDQLAERDTIQIPSRHGPLSITGKAAATYRSCNSMYWGVPANIPVREMVTVWGRRWIVKESTIPNTGLGLFAVDSVVGFDPPEVEAFSRRARRRIQAIEAATSGTKPRSKTRSDTQGSTCPRKVLRWFPLIPRLLLAYRCASLADLMRWHHENRSDDGIMRTVGDSPAMHHVEATYESYERQS</sequence>